<protein>
    <submittedName>
        <fullName evidence="1">Uncharacterized protein</fullName>
    </submittedName>
</protein>
<evidence type="ECO:0000313" key="1">
    <source>
        <dbReference type="EMBL" id="KKM77637.1"/>
    </source>
</evidence>
<comment type="caution">
    <text evidence="1">The sequence shown here is derived from an EMBL/GenBank/DDBJ whole genome shotgun (WGS) entry which is preliminary data.</text>
</comment>
<name>A0A0F9N861_9ZZZZ</name>
<gene>
    <name evidence="1" type="ORF">LCGC14_1367990</name>
</gene>
<accession>A0A0F9N861</accession>
<proteinExistence type="predicted"/>
<organism evidence="1">
    <name type="scientific">marine sediment metagenome</name>
    <dbReference type="NCBI Taxonomy" id="412755"/>
    <lineage>
        <taxon>unclassified sequences</taxon>
        <taxon>metagenomes</taxon>
        <taxon>ecological metagenomes</taxon>
    </lineage>
</organism>
<dbReference type="AlphaFoldDB" id="A0A0F9N861"/>
<sequence>MPLTKADKQKIVADALRDHLPWEERDEGGELTTDTRTLSQLRKAFESRHLGGLVRSYRSNQAQQMIEAFDIEDI</sequence>
<reference evidence="1" key="1">
    <citation type="journal article" date="2015" name="Nature">
        <title>Complex archaea that bridge the gap between prokaryotes and eukaryotes.</title>
        <authorList>
            <person name="Spang A."/>
            <person name="Saw J.H."/>
            <person name="Jorgensen S.L."/>
            <person name="Zaremba-Niedzwiedzka K."/>
            <person name="Martijn J."/>
            <person name="Lind A.E."/>
            <person name="van Eijk R."/>
            <person name="Schleper C."/>
            <person name="Guy L."/>
            <person name="Ettema T.J."/>
        </authorList>
    </citation>
    <scope>NUCLEOTIDE SEQUENCE</scope>
</reference>
<dbReference type="EMBL" id="LAZR01008613">
    <property type="protein sequence ID" value="KKM77637.1"/>
    <property type="molecule type" value="Genomic_DNA"/>
</dbReference>